<feature type="coiled-coil region" evidence="6">
    <location>
        <begin position="106"/>
        <end position="133"/>
    </location>
</feature>
<dbReference type="InterPro" id="IPR044068">
    <property type="entry name" value="CB"/>
</dbReference>
<keyword evidence="3 5" id="KW-0238">DNA-binding</keyword>
<accession>A0AAW6QVA3</accession>
<comment type="similarity">
    <text evidence="1">Belongs to the 'phage' integrase family.</text>
</comment>
<evidence type="ECO:0000256" key="1">
    <source>
        <dbReference type="ARBA" id="ARBA00008857"/>
    </source>
</evidence>
<name>A0AAW6QVA3_9GAMM</name>
<feature type="domain" description="Tyr recombinase" evidence="7">
    <location>
        <begin position="278"/>
        <end position="480"/>
    </location>
</feature>
<dbReference type="InterPro" id="IPR010998">
    <property type="entry name" value="Integrase_recombinase_N"/>
</dbReference>
<keyword evidence="4" id="KW-0233">DNA recombination</keyword>
<evidence type="ECO:0000256" key="4">
    <source>
        <dbReference type="ARBA" id="ARBA00023172"/>
    </source>
</evidence>
<dbReference type="InterPro" id="IPR002104">
    <property type="entry name" value="Integrase_catalytic"/>
</dbReference>
<proteinExistence type="inferred from homology"/>
<dbReference type="Pfam" id="PF20172">
    <property type="entry name" value="DUF6538"/>
    <property type="match status" value="1"/>
</dbReference>
<dbReference type="SUPFAM" id="SSF56349">
    <property type="entry name" value="DNA breaking-rejoining enzymes"/>
    <property type="match status" value="1"/>
</dbReference>
<dbReference type="PANTHER" id="PTHR30349">
    <property type="entry name" value="PHAGE INTEGRASE-RELATED"/>
    <property type="match status" value="1"/>
</dbReference>
<dbReference type="InterPro" id="IPR013762">
    <property type="entry name" value="Integrase-like_cat_sf"/>
</dbReference>
<evidence type="ECO:0000256" key="5">
    <source>
        <dbReference type="PROSITE-ProRule" id="PRU01248"/>
    </source>
</evidence>
<evidence type="ECO:0000256" key="2">
    <source>
        <dbReference type="ARBA" id="ARBA00022908"/>
    </source>
</evidence>
<dbReference type="PROSITE" id="PS51900">
    <property type="entry name" value="CB"/>
    <property type="match status" value="1"/>
</dbReference>
<dbReference type="AlphaFoldDB" id="A0AAW6QVA3"/>
<feature type="domain" description="Core-binding (CB)" evidence="8">
    <location>
        <begin position="180"/>
        <end position="257"/>
    </location>
</feature>
<dbReference type="InterPro" id="IPR011010">
    <property type="entry name" value="DNA_brk_join_enz"/>
</dbReference>
<dbReference type="Gene3D" id="1.10.150.130">
    <property type="match status" value="1"/>
</dbReference>
<organism evidence="9">
    <name type="scientific">Shewanella xiamenensis</name>
    <dbReference type="NCBI Taxonomy" id="332186"/>
    <lineage>
        <taxon>Bacteria</taxon>
        <taxon>Pseudomonadati</taxon>
        <taxon>Pseudomonadota</taxon>
        <taxon>Gammaproteobacteria</taxon>
        <taxon>Alteromonadales</taxon>
        <taxon>Shewanellaceae</taxon>
        <taxon>Shewanella</taxon>
    </lineage>
</organism>
<sequence length="499" mass="57528">MATYLHKNRNGNYYSRIPFPACLKAVGFPSEVRFSLRTKDRNEAMVSNLEVALKAKLWIEEIKVAEMSEGLKNKVIQKRAEIRLQERMQVEIDKKNKQYIEQLKASIQLKNQLQASEDRNQELVNQNQEIKVIARKIHSAAKVKVESNELAHQKITDFISENIGINNVRSSKIIRTLEELQTEFLADKVRDQIVNKSLNQLKLRTSALVHFAGGSTRITDLTYGDARNFQEHITEGRSGKTVSEYLSACSQMFKYACKLEYVEKNHFSGLKVPNSASDKRPRWTSEQLLNLFSCEIFTEHKFRNIDDYWLPLVMLHTGARPSEICQLETADYKVIFDTPSLSITDDSVYEDSEKRVKNKNAKRIVPIHHKLIELGFLKFIETKVKAGDRQLFSSTPIGADKDWSKGFTQRFSRTLTKLGLEAGKRPTAYGFRHTVRDEFKLSESPKDIVTELIGHEKETFGEIHYTHSEFDIVRKLEVLHQGLNFDKELIKVASDPLFR</sequence>
<dbReference type="InterPro" id="IPR050090">
    <property type="entry name" value="Tyrosine_recombinase_XerCD"/>
</dbReference>
<reference evidence="9" key="2">
    <citation type="submission" date="2019-04" db="EMBL/GenBank/DDBJ databases">
        <authorList>
            <person name="Zou H."/>
        </authorList>
    </citation>
    <scope>NUCLEOTIDE SEQUENCE</scope>
    <source>
        <strain evidence="9">2015oxa</strain>
    </source>
</reference>
<dbReference type="CDD" id="cd01184">
    <property type="entry name" value="INT_C_like_1"/>
    <property type="match status" value="1"/>
</dbReference>
<evidence type="ECO:0000313" key="9">
    <source>
        <dbReference type="EMBL" id="MDG5899361.1"/>
    </source>
</evidence>
<evidence type="ECO:0000259" key="8">
    <source>
        <dbReference type="PROSITE" id="PS51900"/>
    </source>
</evidence>
<keyword evidence="2" id="KW-0229">DNA integration</keyword>
<comment type="caution">
    <text evidence="9">The sequence shown here is derived from an EMBL/GenBank/DDBJ whole genome shotgun (WGS) entry which is preliminary data.</text>
</comment>
<evidence type="ECO:0000256" key="3">
    <source>
        <dbReference type="ARBA" id="ARBA00023125"/>
    </source>
</evidence>
<dbReference type="GO" id="GO:0006310">
    <property type="term" value="P:DNA recombination"/>
    <property type="evidence" value="ECO:0007669"/>
    <property type="project" value="UniProtKB-KW"/>
</dbReference>
<reference evidence="9" key="1">
    <citation type="journal article" date="2019" name="Int J Environ Res Public Health">
        <title>Characterization of Chromosome-Mediated BlaOXA-894 in Shewanella xiamenensis Isolated from Pig Wastewater.</title>
        <authorList>
            <person name="Zou H."/>
            <person name="Zhou Z."/>
            <person name="Xia H."/>
            <person name="Zhao Q."/>
            <person name="Li X."/>
        </authorList>
    </citation>
    <scope>NUCLEOTIDE SEQUENCE</scope>
    <source>
        <strain evidence="9">2015oxa</strain>
    </source>
</reference>
<dbReference type="PANTHER" id="PTHR30349:SF41">
    <property type="entry name" value="INTEGRASE_RECOMBINASE PROTEIN MJ0367-RELATED"/>
    <property type="match status" value="1"/>
</dbReference>
<dbReference type="PROSITE" id="PS51898">
    <property type="entry name" value="TYR_RECOMBINASE"/>
    <property type="match status" value="1"/>
</dbReference>
<dbReference type="GO" id="GO:0015074">
    <property type="term" value="P:DNA integration"/>
    <property type="evidence" value="ECO:0007669"/>
    <property type="project" value="UniProtKB-KW"/>
</dbReference>
<dbReference type="Pfam" id="PF00589">
    <property type="entry name" value="Phage_integrase"/>
    <property type="match status" value="1"/>
</dbReference>
<evidence type="ECO:0000256" key="6">
    <source>
        <dbReference type="SAM" id="Coils"/>
    </source>
</evidence>
<dbReference type="Gene3D" id="1.10.443.10">
    <property type="entry name" value="Intergrase catalytic core"/>
    <property type="match status" value="1"/>
</dbReference>
<evidence type="ECO:0000259" key="7">
    <source>
        <dbReference type="PROSITE" id="PS51898"/>
    </source>
</evidence>
<gene>
    <name evidence="9" type="ORF">E2650_05475</name>
</gene>
<keyword evidence="6" id="KW-0175">Coiled coil</keyword>
<dbReference type="InterPro" id="IPR046668">
    <property type="entry name" value="DUF6538"/>
</dbReference>
<dbReference type="Proteomes" id="UP001152518">
    <property type="component" value="Unassembled WGS sequence"/>
</dbReference>
<dbReference type="GO" id="GO:0003677">
    <property type="term" value="F:DNA binding"/>
    <property type="evidence" value="ECO:0007669"/>
    <property type="project" value="UniProtKB-UniRule"/>
</dbReference>
<dbReference type="RefSeq" id="WP_279254803.1">
    <property type="nucleotide sequence ID" value="NZ_SUNE01000003.1"/>
</dbReference>
<protein>
    <submittedName>
        <fullName evidence="9">Site-specific integrase</fullName>
    </submittedName>
</protein>
<dbReference type="EMBL" id="SUNE01000003">
    <property type="protein sequence ID" value="MDG5899361.1"/>
    <property type="molecule type" value="Genomic_DNA"/>
</dbReference>